<dbReference type="PANTHER" id="PTHR11774">
    <property type="entry name" value="GERANYLGERANYL TRANSFERASE TYPE BETA SUBUNIT"/>
    <property type="match status" value="1"/>
</dbReference>
<dbReference type="GO" id="GO:0046872">
    <property type="term" value="F:metal ion binding"/>
    <property type="evidence" value="ECO:0007669"/>
    <property type="project" value="UniProtKB-KW"/>
</dbReference>
<name>A0AAW6TWV7_9BACT</name>
<evidence type="ECO:0000256" key="5">
    <source>
        <dbReference type="ARBA" id="ARBA00022723"/>
    </source>
</evidence>
<dbReference type="InterPro" id="IPR045089">
    <property type="entry name" value="PGGT1B-like"/>
</dbReference>
<gene>
    <name evidence="11" type="ORF">QJ522_12785</name>
</gene>
<evidence type="ECO:0000256" key="1">
    <source>
        <dbReference type="ARBA" id="ARBA00001947"/>
    </source>
</evidence>
<keyword evidence="4" id="KW-0808">Transferase</keyword>
<evidence type="ECO:0000256" key="2">
    <source>
        <dbReference type="ARBA" id="ARBA00010497"/>
    </source>
</evidence>
<evidence type="ECO:0000256" key="3">
    <source>
        <dbReference type="ARBA" id="ARBA00022602"/>
    </source>
</evidence>
<dbReference type="CDD" id="cd00688">
    <property type="entry name" value="ISOPREN_C2_like"/>
    <property type="match status" value="1"/>
</dbReference>
<dbReference type="RefSeq" id="WP_349245337.1">
    <property type="nucleotide sequence ID" value="NZ_JASCXX010000014.1"/>
</dbReference>
<evidence type="ECO:0000256" key="9">
    <source>
        <dbReference type="ARBA" id="ARBA00032766"/>
    </source>
</evidence>
<organism evidence="11 12">
    <name type="scientific">Anaerobaca lacustris</name>
    <dbReference type="NCBI Taxonomy" id="3044600"/>
    <lineage>
        <taxon>Bacteria</taxon>
        <taxon>Pseudomonadati</taxon>
        <taxon>Planctomycetota</taxon>
        <taxon>Phycisphaerae</taxon>
        <taxon>Sedimentisphaerales</taxon>
        <taxon>Anaerobacaceae</taxon>
        <taxon>Anaerobaca</taxon>
    </lineage>
</organism>
<evidence type="ECO:0000256" key="6">
    <source>
        <dbReference type="ARBA" id="ARBA00022737"/>
    </source>
</evidence>
<keyword evidence="3" id="KW-0637">Prenyltransferase</keyword>
<reference evidence="11" key="1">
    <citation type="submission" date="2023-05" db="EMBL/GenBank/DDBJ databases">
        <title>Anaerotaeda fermentans gen. nov., sp. nov., a novel anaerobic planctomycete of the new family within the order Sedimentisphaerales isolated from Taman Peninsula, Russia.</title>
        <authorList>
            <person name="Khomyakova M.A."/>
            <person name="Merkel A.Y."/>
            <person name="Slobodkin A.I."/>
        </authorList>
    </citation>
    <scope>NUCLEOTIDE SEQUENCE</scope>
    <source>
        <strain evidence="11">M17dextr</strain>
    </source>
</reference>
<evidence type="ECO:0000259" key="10">
    <source>
        <dbReference type="Pfam" id="PF00432"/>
    </source>
</evidence>
<dbReference type="SUPFAM" id="SSF48239">
    <property type="entry name" value="Terpenoid cyclases/Protein prenyltransferases"/>
    <property type="match status" value="2"/>
</dbReference>
<keyword evidence="12" id="KW-1185">Reference proteome</keyword>
<comment type="similarity">
    <text evidence="2">Belongs to the protein prenyltransferase subunit beta family.</text>
</comment>
<dbReference type="PANTHER" id="PTHR11774:SF11">
    <property type="entry name" value="GERANYLGERANYL TRANSFERASE TYPE-2 SUBUNIT BETA"/>
    <property type="match status" value="1"/>
</dbReference>
<evidence type="ECO:0000313" key="12">
    <source>
        <dbReference type="Proteomes" id="UP001431776"/>
    </source>
</evidence>
<accession>A0AAW6TWV7</accession>
<dbReference type="InterPro" id="IPR008930">
    <property type="entry name" value="Terpenoid_cyclase/PrenylTrfase"/>
</dbReference>
<dbReference type="Proteomes" id="UP001431776">
    <property type="component" value="Unassembled WGS sequence"/>
</dbReference>
<dbReference type="GO" id="GO:0008318">
    <property type="term" value="F:protein prenyltransferase activity"/>
    <property type="evidence" value="ECO:0007669"/>
    <property type="project" value="InterPro"/>
</dbReference>
<keyword evidence="5" id="KW-0479">Metal-binding</keyword>
<dbReference type="EMBL" id="JASCXX010000014">
    <property type="protein sequence ID" value="MDI6449927.1"/>
    <property type="molecule type" value="Genomic_DNA"/>
</dbReference>
<dbReference type="Gene3D" id="1.50.10.20">
    <property type="match status" value="2"/>
</dbReference>
<sequence length="301" mass="32240">MTIRLDMRRAVTKAAEALGDSVEAVREFLGRHLNEDGGFRGRDGKSDLYYTVFGLEASLALKAHIPYERVAGYLHRFDAGQSLDLVHLASLVRCRVNLTDIARDAFDSGTRRALIARLMEFRARDGGFSVSGGAERGHVYGSFLALGVCQDLLVDDLDPAGVLGSVGSLQMPDGGYSNEPTMTVSATAATAAAVLILHYLEAPLPMSAVQWLAARAEPYGGFSAIPSGPDLAIPDLLSTATALHALTLAGVDLDEIRERNLDYLDGLWDVQGGFHGHPADDVLDCEYTYYGLLSLGDLVGP</sequence>
<comment type="cofactor">
    <cofactor evidence="1">
        <name>Zn(2+)</name>
        <dbReference type="ChEBI" id="CHEBI:29105"/>
    </cofactor>
</comment>
<evidence type="ECO:0000256" key="4">
    <source>
        <dbReference type="ARBA" id="ARBA00022679"/>
    </source>
</evidence>
<comment type="caution">
    <text evidence="11">The sequence shown here is derived from an EMBL/GenBank/DDBJ whole genome shotgun (WGS) entry which is preliminary data.</text>
</comment>
<dbReference type="InterPro" id="IPR001330">
    <property type="entry name" value="Prenyltrans"/>
</dbReference>
<evidence type="ECO:0000313" key="11">
    <source>
        <dbReference type="EMBL" id="MDI6449927.1"/>
    </source>
</evidence>
<evidence type="ECO:0000256" key="8">
    <source>
        <dbReference type="ARBA" id="ARBA00030816"/>
    </source>
</evidence>
<dbReference type="AlphaFoldDB" id="A0AAW6TWV7"/>
<feature type="domain" description="Prenyltransferase alpha-alpha toroid" evidence="10">
    <location>
        <begin position="22"/>
        <end position="222"/>
    </location>
</feature>
<dbReference type="Pfam" id="PF00432">
    <property type="entry name" value="Prenyltrans"/>
    <property type="match status" value="1"/>
</dbReference>
<proteinExistence type="inferred from homology"/>
<protein>
    <recommendedName>
        <fullName evidence="8">Geranylgeranyl transferase type II subunit beta</fullName>
    </recommendedName>
    <alternativeName>
        <fullName evidence="9">Type II protein geranyl-geranyltransferase subunit beta</fullName>
    </alternativeName>
</protein>
<evidence type="ECO:0000256" key="7">
    <source>
        <dbReference type="ARBA" id="ARBA00022833"/>
    </source>
</evidence>
<keyword evidence="6" id="KW-0677">Repeat</keyword>
<keyword evidence="7" id="KW-0862">Zinc</keyword>